<accession>A0A9P4M245</accession>
<evidence type="ECO:0000313" key="2">
    <source>
        <dbReference type="EMBL" id="KAF2091872.1"/>
    </source>
</evidence>
<reference evidence="2" key="1">
    <citation type="journal article" date="2020" name="Stud. Mycol.">
        <title>101 Dothideomycetes genomes: a test case for predicting lifestyles and emergence of pathogens.</title>
        <authorList>
            <person name="Haridas S."/>
            <person name="Albert R."/>
            <person name="Binder M."/>
            <person name="Bloem J."/>
            <person name="Labutti K."/>
            <person name="Salamov A."/>
            <person name="Andreopoulos B."/>
            <person name="Baker S."/>
            <person name="Barry K."/>
            <person name="Bills G."/>
            <person name="Bluhm B."/>
            <person name="Cannon C."/>
            <person name="Castanera R."/>
            <person name="Culley D."/>
            <person name="Daum C."/>
            <person name="Ezra D."/>
            <person name="Gonzalez J."/>
            <person name="Henrissat B."/>
            <person name="Kuo A."/>
            <person name="Liang C."/>
            <person name="Lipzen A."/>
            <person name="Lutzoni F."/>
            <person name="Magnuson J."/>
            <person name="Mondo S."/>
            <person name="Nolan M."/>
            <person name="Ohm R."/>
            <person name="Pangilinan J."/>
            <person name="Park H.-J."/>
            <person name="Ramirez L."/>
            <person name="Alfaro M."/>
            <person name="Sun H."/>
            <person name="Tritt A."/>
            <person name="Yoshinaga Y."/>
            <person name="Zwiers L.-H."/>
            <person name="Turgeon B."/>
            <person name="Goodwin S."/>
            <person name="Spatafora J."/>
            <person name="Crous P."/>
            <person name="Grigoriev I."/>
        </authorList>
    </citation>
    <scope>NUCLEOTIDE SEQUENCE</scope>
    <source>
        <strain evidence="2">CBS 121410</strain>
    </source>
</reference>
<keyword evidence="3" id="KW-1185">Reference proteome</keyword>
<evidence type="ECO:0000256" key="1">
    <source>
        <dbReference type="SAM" id="MobiDB-lite"/>
    </source>
</evidence>
<feature type="non-terminal residue" evidence="2">
    <location>
        <position position="1"/>
    </location>
</feature>
<gene>
    <name evidence="2" type="ORF">K490DRAFT_20846</name>
</gene>
<dbReference type="OrthoDB" id="510958at2759"/>
<evidence type="ECO:0000313" key="3">
    <source>
        <dbReference type="Proteomes" id="UP000799776"/>
    </source>
</evidence>
<evidence type="ECO:0008006" key="4">
    <source>
        <dbReference type="Google" id="ProtNLM"/>
    </source>
</evidence>
<dbReference type="Gene3D" id="6.10.160.20">
    <property type="match status" value="1"/>
</dbReference>
<dbReference type="Proteomes" id="UP000799776">
    <property type="component" value="Unassembled WGS sequence"/>
</dbReference>
<dbReference type="InterPro" id="IPR038291">
    <property type="entry name" value="SAP30_C_sf"/>
</dbReference>
<name>A0A9P4M245_9PEZI</name>
<sequence>ARGRRNGAPALTNGSSLKEVISASTDTAGSASRNTGGQNHNGNSGISWTSEELALLQDYRNTYRLDTPSAFKNPMGHAILGRGIGKYSPTMARKRAERRVPKDQLAMAVRKNFNALAVSEADVIVDLLYKVHSQG</sequence>
<dbReference type="AlphaFoldDB" id="A0A9P4M245"/>
<proteinExistence type="predicted"/>
<protein>
    <recommendedName>
        <fullName evidence="4">Histone deacetylase complex subunit SAP30 Sin3 binding domain-containing protein</fullName>
    </recommendedName>
</protein>
<comment type="caution">
    <text evidence="2">The sequence shown here is derived from an EMBL/GenBank/DDBJ whole genome shotgun (WGS) entry which is preliminary data.</text>
</comment>
<feature type="non-terminal residue" evidence="2">
    <location>
        <position position="135"/>
    </location>
</feature>
<organism evidence="2 3">
    <name type="scientific">Saccharata proteae CBS 121410</name>
    <dbReference type="NCBI Taxonomy" id="1314787"/>
    <lineage>
        <taxon>Eukaryota</taxon>
        <taxon>Fungi</taxon>
        <taxon>Dikarya</taxon>
        <taxon>Ascomycota</taxon>
        <taxon>Pezizomycotina</taxon>
        <taxon>Dothideomycetes</taxon>
        <taxon>Dothideomycetes incertae sedis</taxon>
        <taxon>Botryosphaeriales</taxon>
        <taxon>Saccharataceae</taxon>
        <taxon>Saccharata</taxon>
    </lineage>
</organism>
<dbReference type="EMBL" id="ML978711">
    <property type="protein sequence ID" value="KAF2091872.1"/>
    <property type="molecule type" value="Genomic_DNA"/>
</dbReference>
<feature type="region of interest" description="Disordered" evidence="1">
    <location>
        <begin position="23"/>
        <end position="46"/>
    </location>
</feature>